<organism evidence="5 6">
    <name type="scientific">Phlyctema vagabunda</name>
    <dbReference type="NCBI Taxonomy" id="108571"/>
    <lineage>
        <taxon>Eukaryota</taxon>
        <taxon>Fungi</taxon>
        <taxon>Dikarya</taxon>
        <taxon>Ascomycota</taxon>
        <taxon>Pezizomycotina</taxon>
        <taxon>Leotiomycetes</taxon>
        <taxon>Helotiales</taxon>
        <taxon>Dermateaceae</taxon>
        <taxon>Phlyctema</taxon>
    </lineage>
</organism>
<keyword evidence="4" id="KW-1133">Transmembrane helix</keyword>
<reference evidence="5 6" key="1">
    <citation type="submission" date="2024-06" db="EMBL/GenBank/DDBJ databases">
        <title>Complete genome of Phlyctema vagabunda strain 19-DSS-EL-015.</title>
        <authorList>
            <person name="Fiorenzani C."/>
        </authorList>
    </citation>
    <scope>NUCLEOTIDE SEQUENCE [LARGE SCALE GENOMIC DNA]</scope>
    <source>
        <strain evidence="5 6">19-DSS-EL-015</strain>
    </source>
</reference>
<evidence type="ECO:0000313" key="5">
    <source>
        <dbReference type="EMBL" id="KAL3426846.1"/>
    </source>
</evidence>
<feature type="region of interest" description="Disordered" evidence="3">
    <location>
        <begin position="594"/>
        <end position="640"/>
    </location>
</feature>
<comment type="subcellular location">
    <subcellularLocation>
        <location evidence="1">Nucleus</location>
    </subcellularLocation>
</comment>
<feature type="transmembrane region" description="Helical" evidence="4">
    <location>
        <begin position="484"/>
        <end position="504"/>
    </location>
</feature>
<keyword evidence="6" id="KW-1185">Reference proteome</keyword>
<comment type="caution">
    <text evidence="5">The sequence shown here is derived from an EMBL/GenBank/DDBJ whole genome shotgun (WGS) entry which is preliminary data.</text>
</comment>
<proteinExistence type="predicted"/>
<gene>
    <name evidence="5" type="ORF">PVAG01_00355</name>
</gene>
<feature type="compositionally biased region" description="Basic and acidic residues" evidence="3">
    <location>
        <begin position="622"/>
        <end position="638"/>
    </location>
</feature>
<dbReference type="PANTHER" id="PTHR31001">
    <property type="entry name" value="UNCHARACTERIZED TRANSCRIPTIONAL REGULATORY PROTEIN"/>
    <property type="match status" value="1"/>
</dbReference>
<keyword evidence="4" id="KW-0812">Transmembrane</keyword>
<evidence type="ECO:0000256" key="3">
    <source>
        <dbReference type="SAM" id="MobiDB-lite"/>
    </source>
</evidence>
<keyword evidence="4" id="KW-0472">Membrane</keyword>
<dbReference type="Proteomes" id="UP001629113">
    <property type="component" value="Unassembled WGS sequence"/>
</dbReference>
<evidence type="ECO:0000256" key="1">
    <source>
        <dbReference type="ARBA" id="ARBA00004123"/>
    </source>
</evidence>
<evidence type="ECO:0000256" key="2">
    <source>
        <dbReference type="ARBA" id="ARBA00023242"/>
    </source>
</evidence>
<accession>A0ABR4PVF0</accession>
<protein>
    <submittedName>
        <fullName evidence="5">Fungal specific transcription factor</fullName>
    </submittedName>
</protein>
<feature type="compositionally biased region" description="Acidic residues" evidence="3">
    <location>
        <begin position="598"/>
        <end position="619"/>
    </location>
</feature>
<name>A0ABR4PVF0_9HELO</name>
<sequence length="720" mass="79928">MYTRPGMHINETVSRNTIFQKPGTPYGTTRFSAVFSENQASFGSAMSEVARDELESQSKAAAMSEGRINEERERTRMELAISTLMYFPSEQASVALRKAAPFSSDVWLSMAMLQSCEAQIWSDYGIHLGPQRCRASLAQMSRDLLANTRKPLQISESSHWRNWFSGPLLRWEMIGLVFAWVGFSFKHLQDWDPIFELPELKGRANRNAAADKMRECADACLQLCEVTGELNELMLVLMKNSWKLQSNIVSDESDVIRTASGIIGSACMTAGLHRLPPSSPTNITPLSQYHITLAASLYYLDKCESLFNARPPILSRHYCRWELPLDLSEEELFGGPERLATAVANLDERGWNTKGDIYNVTWLRALCLQIPIREEILELSLGIDAKYTWEHIQSLIARHEENTSSYPAHMRYSSLTTSSLPRQIYLLTRLRLDVLQCHFLLQRLAVKQGYTSSQRLLEIALEMMHLVLSLWLKRDALRDWCYAFDWLVVCYGIPAAGVLCIALLNSTTKKTDSTGSSSSSQTAAPRADGMQSAKPAAERAKSERPLRFSRSEVIQCLTMFIAHLAWIRPSDGNEQLCWKLHKVVKQIVDGVLDHDADAEPGGDGAEEEEDEQGEDDGGGDGEASRDDEVARREMRAEEMGGVEETIASTGAGAAYAPGLGIGMGMGSGDGIGLGMGMASGMTIEDAHGHPEGGGEIDWLNTIDWTQGGWAEFGGQEIVFQ</sequence>
<dbReference type="InterPro" id="IPR050613">
    <property type="entry name" value="Sec_Metabolite_Reg"/>
</dbReference>
<dbReference type="EMBL" id="JBFCZG010000001">
    <property type="protein sequence ID" value="KAL3426846.1"/>
    <property type="molecule type" value="Genomic_DNA"/>
</dbReference>
<keyword evidence="2" id="KW-0539">Nucleus</keyword>
<feature type="region of interest" description="Disordered" evidence="3">
    <location>
        <begin position="509"/>
        <end position="544"/>
    </location>
</feature>
<evidence type="ECO:0000313" key="6">
    <source>
        <dbReference type="Proteomes" id="UP001629113"/>
    </source>
</evidence>
<feature type="compositionally biased region" description="Low complexity" evidence="3">
    <location>
        <begin position="513"/>
        <end position="522"/>
    </location>
</feature>
<dbReference type="PANTHER" id="PTHR31001:SF40">
    <property type="entry name" value="ZN(II)2CYS6 TRANSCRIPTION FACTOR (EUROFUNG)"/>
    <property type="match status" value="1"/>
</dbReference>
<dbReference type="CDD" id="cd12148">
    <property type="entry name" value="fungal_TF_MHR"/>
    <property type="match status" value="1"/>
</dbReference>
<evidence type="ECO:0000256" key="4">
    <source>
        <dbReference type="SAM" id="Phobius"/>
    </source>
</evidence>